<evidence type="ECO:0000313" key="12">
    <source>
        <dbReference type="Proteomes" id="UP000265618"/>
    </source>
</evidence>
<dbReference type="InterPro" id="IPR050173">
    <property type="entry name" value="ABC_transporter_C-like"/>
</dbReference>
<evidence type="ECO:0000259" key="10">
    <source>
        <dbReference type="PROSITE" id="PS50929"/>
    </source>
</evidence>
<keyword evidence="2" id="KW-0813">Transport</keyword>
<dbReference type="CDD" id="cd18579">
    <property type="entry name" value="ABC_6TM_ABCC_D1"/>
    <property type="match status" value="1"/>
</dbReference>
<feature type="domain" description="ABC transmembrane type-1" evidence="10">
    <location>
        <begin position="105"/>
        <end position="378"/>
    </location>
</feature>
<gene>
    <name evidence="11" type="ORF">KIPB_004756</name>
</gene>
<keyword evidence="7 9" id="KW-0472">Membrane</keyword>
<feature type="transmembrane region" description="Helical" evidence="9">
    <location>
        <begin position="352"/>
        <end position="376"/>
    </location>
</feature>
<dbReference type="EMBL" id="BDIP01001049">
    <property type="protein sequence ID" value="GIQ83437.1"/>
    <property type="molecule type" value="Genomic_DNA"/>
</dbReference>
<evidence type="ECO:0000256" key="9">
    <source>
        <dbReference type="SAM" id="Phobius"/>
    </source>
</evidence>
<organism evidence="11 12">
    <name type="scientific">Kipferlia bialata</name>
    <dbReference type="NCBI Taxonomy" id="797122"/>
    <lineage>
        <taxon>Eukaryota</taxon>
        <taxon>Metamonada</taxon>
        <taxon>Carpediemonas-like organisms</taxon>
        <taxon>Kipferlia</taxon>
    </lineage>
</organism>
<feature type="region of interest" description="Disordered" evidence="8">
    <location>
        <begin position="431"/>
        <end position="471"/>
    </location>
</feature>
<proteinExistence type="predicted"/>
<dbReference type="GO" id="GO:0005524">
    <property type="term" value="F:ATP binding"/>
    <property type="evidence" value="ECO:0007669"/>
    <property type="project" value="UniProtKB-KW"/>
</dbReference>
<evidence type="ECO:0000256" key="2">
    <source>
        <dbReference type="ARBA" id="ARBA00022448"/>
    </source>
</evidence>
<dbReference type="OrthoDB" id="6500128at2759"/>
<dbReference type="InterPro" id="IPR036640">
    <property type="entry name" value="ABC1_TM_sf"/>
</dbReference>
<feature type="transmembrane region" description="Helical" evidence="9">
    <location>
        <begin position="237"/>
        <end position="256"/>
    </location>
</feature>
<feature type="compositionally biased region" description="Acidic residues" evidence="8">
    <location>
        <begin position="456"/>
        <end position="467"/>
    </location>
</feature>
<dbReference type="PANTHER" id="PTHR24223">
    <property type="entry name" value="ATP-BINDING CASSETTE SUB-FAMILY C"/>
    <property type="match status" value="1"/>
</dbReference>
<dbReference type="SUPFAM" id="SSF90123">
    <property type="entry name" value="ABC transporter transmembrane region"/>
    <property type="match status" value="1"/>
</dbReference>
<dbReference type="AlphaFoldDB" id="A0A9K3CVX3"/>
<dbReference type="InterPro" id="IPR011527">
    <property type="entry name" value="ABC1_TM_dom"/>
</dbReference>
<keyword evidence="4" id="KW-0547">Nucleotide-binding</keyword>
<dbReference type="PROSITE" id="PS50929">
    <property type="entry name" value="ABC_TM1F"/>
    <property type="match status" value="1"/>
</dbReference>
<feature type="transmembrane region" description="Helical" evidence="9">
    <location>
        <begin position="97"/>
        <end position="115"/>
    </location>
</feature>
<accession>A0A9K3CVX3</accession>
<dbReference type="Proteomes" id="UP000265618">
    <property type="component" value="Unassembled WGS sequence"/>
</dbReference>
<evidence type="ECO:0000256" key="7">
    <source>
        <dbReference type="ARBA" id="ARBA00023136"/>
    </source>
</evidence>
<sequence>MVLSSTGPGPEDEVPPVSGDLMDVSGLSMITISHMTPLVKATASEGVLRPGMLPPVGQGYKAEATSRMIEVAIEETKDEEGNARLSRALLHVFRGPLIKLAPVIFVVFTSMIFSSVVIKEVVAYIEDEDRSGNEIWYWVSASFLLPFLNNILFRYYEFVSFRMISVSKAGLTDILYRKLIRISEVTRQKASAGNLTNLLFSDAERASIMYRMLHLLWAAPLVIIAGLTMIVNGIGLVGLAGFGVFVIIAPIQAMAIRQMFKARKSIMTNADERVRRVSEIISGVKVIKMGASEDIMLERVNNARQKEMKAVRRMGISRAVMMSFMYSLTPAAGAMVFSIYAATGHTLTPSTVYYIVSLFGILAFPLMMLPMALSAYAEAKVSYQRIGTFLALPEADPEDTSAMEGDAVIAVRDGTFSWAVAGETDIPDVLKETDKKKGRGRGRKGKKETTPAATETETETETGEGEDVPNPNEAEAEAVAAAPTDVVVSVPTPDTDTGGTEEADLTMPVLNDVTFQVCHCMHYQQVGEIEIDFEGAAGQKARWEWLDLTERHTEPDGARGVRARFVFLAITANRERGRDSRIRQVKILGRPSYAP</sequence>
<name>A0A9K3CVX3_9EUKA</name>
<dbReference type="GO" id="GO:0016020">
    <property type="term" value="C:membrane"/>
    <property type="evidence" value="ECO:0007669"/>
    <property type="project" value="UniProtKB-SubCell"/>
</dbReference>
<evidence type="ECO:0000256" key="4">
    <source>
        <dbReference type="ARBA" id="ARBA00022741"/>
    </source>
</evidence>
<evidence type="ECO:0000256" key="6">
    <source>
        <dbReference type="ARBA" id="ARBA00022989"/>
    </source>
</evidence>
<feature type="transmembrane region" description="Helical" evidence="9">
    <location>
        <begin position="213"/>
        <end position="231"/>
    </location>
</feature>
<feature type="transmembrane region" description="Helical" evidence="9">
    <location>
        <begin position="319"/>
        <end position="340"/>
    </location>
</feature>
<keyword evidence="6 9" id="KW-1133">Transmembrane helix</keyword>
<dbReference type="InterPro" id="IPR044746">
    <property type="entry name" value="ABCC_6TM_D1"/>
</dbReference>
<evidence type="ECO:0000256" key="5">
    <source>
        <dbReference type="ARBA" id="ARBA00022840"/>
    </source>
</evidence>
<comment type="subcellular location">
    <subcellularLocation>
        <location evidence="1">Membrane</location>
        <topology evidence="1">Multi-pass membrane protein</topology>
    </subcellularLocation>
</comment>
<evidence type="ECO:0000256" key="1">
    <source>
        <dbReference type="ARBA" id="ARBA00004141"/>
    </source>
</evidence>
<reference evidence="11 12" key="1">
    <citation type="journal article" date="2018" name="PLoS ONE">
        <title>The draft genome of Kipferlia bialata reveals reductive genome evolution in fornicate parasites.</title>
        <authorList>
            <person name="Tanifuji G."/>
            <person name="Takabayashi S."/>
            <person name="Kume K."/>
            <person name="Takagi M."/>
            <person name="Nakayama T."/>
            <person name="Kamikawa R."/>
            <person name="Inagaki Y."/>
            <person name="Hashimoto T."/>
        </authorList>
    </citation>
    <scope>NUCLEOTIDE SEQUENCE [LARGE SCALE GENOMIC DNA]</scope>
    <source>
        <strain evidence="11">NY0173</strain>
    </source>
</reference>
<keyword evidence="12" id="KW-1185">Reference proteome</keyword>
<evidence type="ECO:0000256" key="3">
    <source>
        <dbReference type="ARBA" id="ARBA00022692"/>
    </source>
</evidence>
<feature type="transmembrane region" description="Helical" evidence="9">
    <location>
        <begin position="135"/>
        <end position="153"/>
    </location>
</feature>
<keyword evidence="5" id="KW-0067">ATP-binding</keyword>
<evidence type="ECO:0000313" key="11">
    <source>
        <dbReference type="EMBL" id="GIQ83437.1"/>
    </source>
</evidence>
<dbReference type="Gene3D" id="1.20.1560.10">
    <property type="entry name" value="ABC transporter type 1, transmembrane domain"/>
    <property type="match status" value="1"/>
</dbReference>
<feature type="compositionally biased region" description="Basic residues" evidence="8">
    <location>
        <begin position="436"/>
        <end position="446"/>
    </location>
</feature>
<dbReference type="Gene3D" id="2.60.120.260">
    <property type="entry name" value="Galactose-binding domain-like"/>
    <property type="match status" value="1"/>
</dbReference>
<comment type="caution">
    <text evidence="11">The sequence shown here is derived from an EMBL/GenBank/DDBJ whole genome shotgun (WGS) entry which is preliminary data.</text>
</comment>
<keyword evidence="3 9" id="KW-0812">Transmembrane</keyword>
<protein>
    <recommendedName>
        <fullName evidence="10">ABC transmembrane type-1 domain-containing protein</fullName>
    </recommendedName>
</protein>
<evidence type="ECO:0000256" key="8">
    <source>
        <dbReference type="SAM" id="MobiDB-lite"/>
    </source>
</evidence>
<dbReference type="Pfam" id="PF00664">
    <property type="entry name" value="ABC_membrane"/>
    <property type="match status" value="1"/>
</dbReference>
<dbReference type="GO" id="GO:0140359">
    <property type="term" value="F:ABC-type transporter activity"/>
    <property type="evidence" value="ECO:0007669"/>
    <property type="project" value="InterPro"/>
</dbReference>